<comment type="caution">
    <text evidence="1">The sequence shown here is derived from an EMBL/GenBank/DDBJ whole genome shotgun (WGS) entry which is preliminary data.</text>
</comment>
<sequence length="257" mass="29732">MLFAAFLSCTPDSPSETSELIPSRYDTCRIALLRQGTDTVISIAWNERGQLVEGGNRRYEYDMNNRIIRSFHPTQKNEVFFSYDNQGRLVGATHVRDHSGTLAPDTTYYEFEYEWWEKKPRKRHMYYDERNGGKAVCQTYQFMYNTSGDIVNAILFLSNGQRVQEITYYHDTTKNFLGSLSIADGCTNDINAGWFDYLVSPWNEHNILSATSVSYGGWPGSNEVITYKYFFNENYVDSIIINDGRRFKPVSLGYLCK</sequence>
<evidence type="ECO:0008006" key="3">
    <source>
        <dbReference type="Google" id="ProtNLM"/>
    </source>
</evidence>
<evidence type="ECO:0000313" key="1">
    <source>
        <dbReference type="EMBL" id="KIC93971.1"/>
    </source>
</evidence>
<dbReference type="EMBL" id="JSVC01000015">
    <property type="protein sequence ID" value="KIC93971.1"/>
    <property type="molecule type" value="Genomic_DNA"/>
</dbReference>
<name>A0A0C1L311_9BACT</name>
<protein>
    <recommendedName>
        <fullName evidence="3">DUF4595 domain-containing protein</fullName>
    </recommendedName>
</protein>
<gene>
    <name evidence="1" type="ORF">OI18_13100</name>
</gene>
<dbReference type="Proteomes" id="UP000031408">
    <property type="component" value="Unassembled WGS sequence"/>
</dbReference>
<evidence type="ECO:0000313" key="2">
    <source>
        <dbReference type="Proteomes" id="UP000031408"/>
    </source>
</evidence>
<dbReference type="Gene3D" id="2.180.10.10">
    <property type="entry name" value="RHS repeat-associated core"/>
    <property type="match status" value="1"/>
</dbReference>
<proteinExistence type="predicted"/>
<keyword evidence="2" id="KW-1185">Reference proteome</keyword>
<dbReference type="AlphaFoldDB" id="A0A0C1L311"/>
<organism evidence="1 2">
    <name type="scientific">Flavihumibacter solisilvae</name>
    <dbReference type="NCBI Taxonomy" id="1349421"/>
    <lineage>
        <taxon>Bacteria</taxon>
        <taxon>Pseudomonadati</taxon>
        <taxon>Bacteroidota</taxon>
        <taxon>Chitinophagia</taxon>
        <taxon>Chitinophagales</taxon>
        <taxon>Chitinophagaceae</taxon>
        <taxon>Flavihumibacter</taxon>
    </lineage>
</organism>
<reference evidence="1 2" key="1">
    <citation type="submission" date="2014-11" db="EMBL/GenBank/DDBJ databases">
        <title>Genome sequence of Flavihumibacter solisilvae 3-3.</title>
        <authorList>
            <person name="Zhou G."/>
            <person name="Li M."/>
            <person name="Wang G."/>
        </authorList>
    </citation>
    <scope>NUCLEOTIDE SEQUENCE [LARGE SCALE GENOMIC DNA]</scope>
    <source>
        <strain evidence="1 2">3-3</strain>
    </source>
</reference>
<accession>A0A0C1L311</accession>